<keyword evidence="2" id="KW-1185">Reference proteome</keyword>
<name>A0ABY8Q5Y8_9RHOB</name>
<proteinExistence type="predicted"/>
<reference evidence="1 2" key="1">
    <citation type="submission" date="2023-04" db="EMBL/GenBank/DDBJ databases">
        <title>YMD61, complete Genome.</title>
        <authorList>
            <person name="Zhang J."/>
        </authorList>
    </citation>
    <scope>NUCLEOTIDE SEQUENCE [LARGE SCALE GENOMIC DNA]</scope>
    <source>
        <strain evidence="1 2">YMD61</strain>
    </source>
</reference>
<accession>A0ABY8Q5Y8</accession>
<gene>
    <name evidence="1" type="ORF">QF092_17380</name>
</gene>
<organism evidence="1 2">
    <name type="scientific">Fuscovulum ytuae</name>
    <dbReference type="NCBI Taxonomy" id="3042299"/>
    <lineage>
        <taxon>Bacteria</taxon>
        <taxon>Pseudomonadati</taxon>
        <taxon>Pseudomonadota</taxon>
        <taxon>Alphaproteobacteria</taxon>
        <taxon>Rhodobacterales</taxon>
        <taxon>Paracoccaceae</taxon>
        <taxon>Fuscovulum</taxon>
    </lineage>
</organism>
<dbReference type="Proteomes" id="UP001230978">
    <property type="component" value="Chromosome"/>
</dbReference>
<dbReference type="RefSeq" id="WP_281465914.1">
    <property type="nucleotide sequence ID" value="NZ_CP124535.1"/>
</dbReference>
<protein>
    <submittedName>
        <fullName evidence="1">Uncharacterized protein</fullName>
    </submittedName>
</protein>
<sequence>MNDNTKPAFSVFDWRSQVGALAEQRVLHVAPDVLDSGIGDWFAETYMRPWVGEVASSDRPDRFRTLMRATLYLCASEKPLLWPDARPHGLPSAPPENPLYRRCVRVLSMVHELHKAGYQRIRILPMLSPSGCYWRGVITFADNVAQDGYRILREEEEMVARYTSGQDNEYFGWKDASNASARDLARLFLERFPDICRKGEGLDWAYAGWLTDVLGHAELGEDKGGLIHLIQDWENAPEYMARWTPPPPTR</sequence>
<dbReference type="EMBL" id="CP124535">
    <property type="protein sequence ID" value="WGV16001.1"/>
    <property type="molecule type" value="Genomic_DNA"/>
</dbReference>
<evidence type="ECO:0000313" key="1">
    <source>
        <dbReference type="EMBL" id="WGV16001.1"/>
    </source>
</evidence>
<evidence type="ECO:0000313" key="2">
    <source>
        <dbReference type="Proteomes" id="UP001230978"/>
    </source>
</evidence>